<dbReference type="SUPFAM" id="SSF52833">
    <property type="entry name" value="Thioredoxin-like"/>
    <property type="match status" value="1"/>
</dbReference>
<dbReference type="InterPro" id="IPR036249">
    <property type="entry name" value="Thioredoxin-like_sf"/>
</dbReference>
<dbReference type="EMBL" id="LMTZ01000102">
    <property type="protein sequence ID" value="KST65917.1"/>
    <property type="molecule type" value="Genomic_DNA"/>
</dbReference>
<dbReference type="Pfam" id="PF01323">
    <property type="entry name" value="DSBA"/>
    <property type="match status" value="1"/>
</dbReference>
<dbReference type="PANTHER" id="PTHR13887">
    <property type="entry name" value="GLUTATHIONE S-TRANSFERASE KAPPA"/>
    <property type="match status" value="1"/>
</dbReference>
<keyword evidence="3" id="KW-1185">Reference proteome</keyword>
<evidence type="ECO:0000259" key="1">
    <source>
        <dbReference type="Pfam" id="PF01323"/>
    </source>
</evidence>
<sequence>MTLTIEITSDFICPWCLVAEKRLNKAIAQLNTSVNIQRIWYPFELNPDMPEMGMERKTYRSQKFGSWEYSQQLDAKTILATQEDDIKFRYDLMEVTPNTHKAHRLTWFAAQQGKATEMAEGILTAYFTEGQNISNIDTLTNLAGDIGIDRDIVKQFLHSNAGSQEVRELERQAVSRGIRGVPSICIGEEILSGAQPVEVFLTTLQKAVHELTEV</sequence>
<dbReference type="Proteomes" id="UP000053372">
    <property type="component" value="Unassembled WGS sequence"/>
</dbReference>
<reference evidence="2 3" key="1">
    <citation type="journal article" date="2015" name="Genome Announc.">
        <title>Draft Genome of the Euendolithic (true boring) Cyanobacterium Mastigocoleus testarum strain BC008.</title>
        <authorList>
            <person name="Guida B.S."/>
            <person name="Garcia-Pichel F."/>
        </authorList>
    </citation>
    <scope>NUCLEOTIDE SEQUENCE [LARGE SCALE GENOMIC DNA]</scope>
    <source>
        <strain evidence="2 3">BC008</strain>
    </source>
</reference>
<comment type="caution">
    <text evidence="2">The sequence shown here is derived from an EMBL/GenBank/DDBJ whole genome shotgun (WGS) entry which is preliminary data.</text>
</comment>
<dbReference type="AlphaFoldDB" id="A0A0V7ZN07"/>
<dbReference type="InterPro" id="IPR001853">
    <property type="entry name" value="DSBA-like_thioredoxin_dom"/>
</dbReference>
<feature type="domain" description="DSBA-like thioredoxin" evidence="1">
    <location>
        <begin position="4"/>
        <end position="205"/>
    </location>
</feature>
<dbReference type="RefSeq" id="WP_027844985.1">
    <property type="nucleotide sequence ID" value="NZ_LMTZ01000102.1"/>
</dbReference>
<organism evidence="2 3">
    <name type="scientific">Mastigocoleus testarum BC008</name>
    <dbReference type="NCBI Taxonomy" id="371196"/>
    <lineage>
        <taxon>Bacteria</taxon>
        <taxon>Bacillati</taxon>
        <taxon>Cyanobacteriota</taxon>
        <taxon>Cyanophyceae</taxon>
        <taxon>Nostocales</taxon>
        <taxon>Hapalosiphonaceae</taxon>
        <taxon>Mastigocoleus</taxon>
    </lineage>
</organism>
<dbReference type="PANTHER" id="PTHR13887:SF41">
    <property type="entry name" value="THIOREDOXIN SUPERFAMILY PROTEIN"/>
    <property type="match status" value="1"/>
</dbReference>
<accession>A0A0V7ZN07</accession>
<evidence type="ECO:0000313" key="3">
    <source>
        <dbReference type="Proteomes" id="UP000053372"/>
    </source>
</evidence>
<protein>
    <submittedName>
        <fullName evidence="2">Disulfide bond formation protein DsbA</fullName>
    </submittedName>
</protein>
<dbReference type="GO" id="GO:0016491">
    <property type="term" value="F:oxidoreductase activity"/>
    <property type="evidence" value="ECO:0007669"/>
    <property type="project" value="InterPro"/>
</dbReference>
<evidence type="ECO:0000313" key="2">
    <source>
        <dbReference type="EMBL" id="KST65917.1"/>
    </source>
</evidence>
<gene>
    <name evidence="2" type="ORF">BC008_23380</name>
</gene>
<dbReference type="Gene3D" id="3.40.30.10">
    <property type="entry name" value="Glutaredoxin"/>
    <property type="match status" value="1"/>
</dbReference>
<dbReference type="OrthoDB" id="9799122at2"/>
<proteinExistence type="predicted"/>
<name>A0A0V7ZN07_9CYAN</name>
<dbReference type="CDD" id="cd03024">
    <property type="entry name" value="DsbA_FrnE"/>
    <property type="match status" value="1"/>
</dbReference>